<dbReference type="GeneID" id="112683604"/>
<dbReference type="PANTHER" id="PTHR12069:SF0">
    <property type="entry name" value="DNA-DIRECTED RNA POLYMERASE III SUBUNIT RPC5"/>
    <property type="match status" value="1"/>
</dbReference>
<feature type="compositionally biased region" description="Basic and acidic residues" evidence="1">
    <location>
        <begin position="207"/>
        <end position="221"/>
    </location>
</feature>
<protein>
    <submittedName>
        <fullName evidence="3">DNA-directed RNA polymerase III subunit RPC5</fullName>
    </submittedName>
</protein>
<evidence type="ECO:0000256" key="1">
    <source>
        <dbReference type="SAM" id="MobiDB-lite"/>
    </source>
</evidence>
<dbReference type="GO" id="GO:0005666">
    <property type="term" value="C:RNA polymerase III complex"/>
    <property type="evidence" value="ECO:0007669"/>
    <property type="project" value="TreeGrafter"/>
</dbReference>
<feature type="region of interest" description="Disordered" evidence="1">
    <location>
        <begin position="175"/>
        <end position="221"/>
    </location>
</feature>
<evidence type="ECO:0000313" key="2">
    <source>
        <dbReference type="Proteomes" id="UP000694846"/>
    </source>
</evidence>
<feature type="compositionally biased region" description="Acidic residues" evidence="1">
    <location>
        <begin position="193"/>
        <end position="202"/>
    </location>
</feature>
<dbReference type="Pfam" id="PF04801">
    <property type="entry name" value="RPC5"/>
    <property type="match status" value="1"/>
</dbReference>
<keyword evidence="3" id="KW-0804">Transcription</keyword>
<dbReference type="CTD" id="55718"/>
<name>A0A8B8FIU1_9HEMI</name>
<organism evidence="2 3">
    <name type="scientific">Sipha flava</name>
    <name type="common">yellow sugarcane aphid</name>
    <dbReference type="NCBI Taxonomy" id="143950"/>
    <lineage>
        <taxon>Eukaryota</taxon>
        <taxon>Metazoa</taxon>
        <taxon>Ecdysozoa</taxon>
        <taxon>Arthropoda</taxon>
        <taxon>Hexapoda</taxon>
        <taxon>Insecta</taxon>
        <taxon>Pterygota</taxon>
        <taxon>Neoptera</taxon>
        <taxon>Paraneoptera</taxon>
        <taxon>Hemiptera</taxon>
        <taxon>Sternorrhyncha</taxon>
        <taxon>Aphidomorpha</taxon>
        <taxon>Aphidoidea</taxon>
        <taxon>Aphididae</taxon>
        <taxon>Sipha</taxon>
    </lineage>
</organism>
<dbReference type="PANTHER" id="PTHR12069">
    <property type="entry name" value="DNA-DIRECTED RNA POLYMERASES III 80 KDA POLYPEPTIDE RNA POLYMERASE III SUBUNIT 5"/>
    <property type="match status" value="1"/>
</dbReference>
<reference evidence="3" key="1">
    <citation type="submission" date="2025-08" db="UniProtKB">
        <authorList>
            <consortium name="RefSeq"/>
        </authorList>
    </citation>
    <scope>IDENTIFICATION</scope>
    <source>
        <tissue evidence="3">Whole body</tissue>
    </source>
</reference>
<sequence>MCGERYDIAFITCNSVAFQTKYFTSFLILIAFSAMDAETENDKLIKEIPVFLSDDLRHLLLLHYPTRLLKNDQLLTSNVTQCRYKTECEELEVSYALNTDINYDKGHGQELVAETDKTTKDKSVYPSGMVDQLSFESHKISSNTTDMIMYTSGESIHLCPLKNTLNMLPKLNHIDKIDPKNDNKNNSQNPNDVSEEEEEESEQIMAKFKDRPGKKSEKKKMQEMVKQRAMEPWINLNFVPNGQYFSRLELDKFKLPKLRSSHKNDIVQEITLNEKVNDIENINPIRARQLSYNKIKSYSLENKIKILLFNTKMVSTKVLIDLLQKCGVPPNESITTILTNLRKIALLIRGHWTIKSEELYPENTISSHFGLSFEVMRFLRDYIIHMLDSEQIVNRKNIGKMFNSPPEEVKDALTSVAILDENKTWKLLATDIDTFIETVDEYSDICKEQKDWWVARMKQINAWLEHKPKKS</sequence>
<keyword evidence="3" id="KW-0240">DNA-directed RNA polymerase</keyword>
<dbReference type="InterPro" id="IPR006886">
    <property type="entry name" value="RNA_pol_III_Rpc5"/>
</dbReference>
<dbReference type="OrthoDB" id="340681at2759"/>
<dbReference type="RefSeq" id="XP_025410487.1">
    <property type="nucleotide sequence ID" value="XM_025554702.1"/>
</dbReference>
<evidence type="ECO:0000313" key="3">
    <source>
        <dbReference type="RefSeq" id="XP_025410487.1"/>
    </source>
</evidence>
<gene>
    <name evidence="3" type="primary">LOC112683604</name>
</gene>
<keyword evidence="2" id="KW-1185">Reference proteome</keyword>
<dbReference type="Proteomes" id="UP000694846">
    <property type="component" value="Unplaced"/>
</dbReference>
<proteinExistence type="predicted"/>
<accession>A0A8B8FIU1</accession>
<dbReference type="GO" id="GO:0042797">
    <property type="term" value="P:tRNA transcription by RNA polymerase III"/>
    <property type="evidence" value="ECO:0007669"/>
    <property type="project" value="TreeGrafter"/>
</dbReference>
<dbReference type="AlphaFoldDB" id="A0A8B8FIU1"/>